<dbReference type="Pfam" id="PF19912">
    <property type="entry name" value="DUF6385"/>
    <property type="match status" value="1"/>
</dbReference>
<dbReference type="InterPro" id="IPR045965">
    <property type="entry name" value="DUF6385"/>
</dbReference>
<dbReference type="OrthoDB" id="2078973at2"/>
<dbReference type="RefSeq" id="WP_132281524.1">
    <property type="nucleotide sequence ID" value="NZ_SMGQ01000011.1"/>
</dbReference>
<name>A0A4R1N3I5_9FIRM</name>
<protein>
    <recommendedName>
        <fullName evidence="1">DUF6385 domain-containing protein</fullName>
    </recommendedName>
</protein>
<keyword evidence="3" id="KW-1185">Reference proteome</keyword>
<sequence length="271" mass="29340">MPNHLVFNNVANELRTLIYGRDDTGTNRIIRTDEDGNLQFTSTDTLQTRYLSGATDSITVSDIVEISATDIDIRELSGATDSITVSDIVEISATDIDIRELSGATDSITVSDIVEISATDIDIRQLSGDTDSVTVSDIVEISATDIDIRELSGDTDSITISGKGFTESYTQLVDVTDSGSVMEVDTSEQDTYTFYVRNLETSTGTLVVGLEISPTTTDDFFVLDEATGTFTLQPGSVGVLVPSTYMKYTRVFYDALEGDTSSADVFYNAHI</sequence>
<evidence type="ECO:0000313" key="3">
    <source>
        <dbReference type="Proteomes" id="UP000294545"/>
    </source>
</evidence>
<gene>
    <name evidence="2" type="ORF">EDC19_1046</name>
</gene>
<dbReference type="Proteomes" id="UP000294545">
    <property type="component" value="Unassembled WGS sequence"/>
</dbReference>
<evidence type="ECO:0000259" key="1">
    <source>
        <dbReference type="Pfam" id="PF19912"/>
    </source>
</evidence>
<feature type="domain" description="DUF6385" evidence="1">
    <location>
        <begin position="185"/>
        <end position="270"/>
    </location>
</feature>
<evidence type="ECO:0000313" key="2">
    <source>
        <dbReference type="EMBL" id="TCK98614.1"/>
    </source>
</evidence>
<dbReference type="AlphaFoldDB" id="A0A4R1N3I5"/>
<comment type="caution">
    <text evidence="2">The sequence shown here is derived from an EMBL/GenBank/DDBJ whole genome shotgun (WGS) entry which is preliminary data.</text>
</comment>
<organism evidence="2 3">
    <name type="scientific">Natranaerovirga hydrolytica</name>
    <dbReference type="NCBI Taxonomy" id="680378"/>
    <lineage>
        <taxon>Bacteria</taxon>
        <taxon>Bacillati</taxon>
        <taxon>Bacillota</taxon>
        <taxon>Clostridia</taxon>
        <taxon>Lachnospirales</taxon>
        <taxon>Natranaerovirgaceae</taxon>
        <taxon>Natranaerovirga</taxon>
    </lineage>
</organism>
<dbReference type="EMBL" id="SMGQ01000011">
    <property type="protein sequence ID" value="TCK98614.1"/>
    <property type="molecule type" value="Genomic_DNA"/>
</dbReference>
<proteinExistence type="predicted"/>
<accession>A0A4R1N3I5</accession>
<reference evidence="2 3" key="1">
    <citation type="submission" date="2019-03" db="EMBL/GenBank/DDBJ databases">
        <title>Genomic Encyclopedia of Type Strains, Phase IV (KMG-IV): sequencing the most valuable type-strain genomes for metagenomic binning, comparative biology and taxonomic classification.</title>
        <authorList>
            <person name="Goeker M."/>
        </authorList>
    </citation>
    <scope>NUCLEOTIDE SEQUENCE [LARGE SCALE GENOMIC DNA]</scope>
    <source>
        <strain evidence="2 3">DSM 24176</strain>
    </source>
</reference>